<evidence type="ECO:0000256" key="8">
    <source>
        <dbReference type="ARBA" id="ARBA00022960"/>
    </source>
</evidence>
<evidence type="ECO:0000256" key="2">
    <source>
        <dbReference type="ARBA" id="ARBA00022645"/>
    </source>
</evidence>
<keyword evidence="13" id="KW-0961">Cell wall biogenesis/degradation</keyword>
<feature type="transmembrane region" description="Helical" evidence="17">
    <location>
        <begin position="38"/>
        <end position="61"/>
    </location>
</feature>
<dbReference type="Gene3D" id="3.40.710.10">
    <property type="entry name" value="DD-peptidase/beta-lactamase superfamily"/>
    <property type="match status" value="1"/>
</dbReference>
<comment type="caution">
    <text evidence="20">The sequence shown here is derived from an EMBL/GenBank/DDBJ whole genome shotgun (WGS) entry which is preliminary data.</text>
</comment>
<keyword evidence="21" id="KW-1185">Reference proteome</keyword>
<dbReference type="InterPro" id="IPR001264">
    <property type="entry name" value="Glyco_trans_51"/>
</dbReference>
<feature type="domain" description="Glycosyl transferase family 51" evidence="19">
    <location>
        <begin position="95"/>
        <end position="282"/>
    </location>
</feature>
<dbReference type="Gene3D" id="1.10.3810.10">
    <property type="entry name" value="Biosynthetic peptidoglycan transglycosylase-like"/>
    <property type="match status" value="1"/>
</dbReference>
<feature type="compositionally biased region" description="Pro residues" evidence="16">
    <location>
        <begin position="925"/>
        <end position="939"/>
    </location>
</feature>
<evidence type="ECO:0000256" key="6">
    <source>
        <dbReference type="ARBA" id="ARBA00022692"/>
    </source>
</evidence>
<evidence type="ECO:0000256" key="11">
    <source>
        <dbReference type="ARBA" id="ARBA00023136"/>
    </source>
</evidence>
<dbReference type="GO" id="GO:0006508">
    <property type="term" value="P:proteolysis"/>
    <property type="evidence" value="ECO:0007669"/>
    <property type="project" value="UniProtKB-KW"/>
</dbReference>
<evidence type="ECO:0000256" key="16">
    <source>
        <dbReference type="SAM" id="MobiDB-lite"/>
    </source>
</evidence>
<dbReference type="AlphaFoldDB" id="A0A235FBA7"/>
<dbReference type="InterPro" id="IPR023346">
    <property type="entry name" value="Lysozyme-like_dom_sf"/>
</dbReference>
<dbReference type="GO" id="GO:0030288">
    <property type="term" value="C:outer membrane-bounded periplasmic space"/>
    <property type="evidence" value="ECO:0007669"/>
    <property type="project" value="TreeGrafter"/>
</dbReference>
<evidence type="ECO:0000256" key="9">
    <source>
        <dbReference type="ARBA" id="ARBA00022984"/>
    </source>
</evidence>
<sequence>MSQLDSLKQKWENLTRILHEKKIIYTASLTYTILWNTFLVLVVLGLLGGTFAAGVGAGFFASLVRDEPVRAYASMKKDIYNYEETSRAYFKGGEDIGAMKSDLDRTEIPLSKVSPFVKKAVIATEDQYFHEHYGVVPKAIMRAMLQEFTGSEVRSGGSTLTQQLIKNQILTNEVSFDRKAKEILLAMRLEKFFKKEEILEAYLNVVPYGRNSSGNNVAGIQAASQGIFGVNADKLNLAQAAYLSGLPQNPFVYTPYQNNGQVKPEKELRYGISRMKTVLNRMLTGGYITEQEYNQALKFNLRKSLTSKKQTSFEKYPYITYEIERRTVDILSELQAKKDGKVWRKLKPAEQQEYKDNASKQMGKQGLKIHTTLNKKIYEKMDKTVKNKNLFSPALHYYKVQNEKGEWVTKSEPEETGGILIENKTGAIISFVGGRDFKREQVNHATRAPRQNGSTMKPLLAYSYSMELGKVQPGTIIPDAPLQVGSKVVGNWDGKFKGLLSVRESLMQSRNTPAIRSYMRVNSVEATNKLIQMGFSRIVEEDRYSSSLAIGGMTIGATVEENTNAFATFANGGEFVDAYMIEKIETNKGEVLYKHQPKSVKVFSPQTSYLTIDMMRDVLSGGGTAPNVKGMLSFSADWAGKTGTTNEDKDSWFVATNPNVTLGVWLGYDHPASMQKGTGPRNQAIWAALANDAYQFAPDLMAPKNSFSMPSGIVRMQICGISGKLPSDLCRSAGLVTSDLFNAKFTPNSVDDTLMPGRYVTVGDEKYKALDSTPEEFTKVGVLIKEDYLKELGFDKLTDATTKSKLFENVVPEKTLKDNGKAPGAVTGSAAKNGKLTWAAHGEKDVIGYRIYYSADGKAPFKKIGSVTSDKTSASIPAKGVVYVTAVDIAGRESGSATKVTTGPKPPANKPTEPPKPDDDKPGTDDPPPTDPPADPPPADTTNQGNKKKKKN</sequence>
<evidence type="ECO:0000256" key="10">
    <source>
        <dbReference type="ARBA" id="ARBA00022989"/>
    </source>
</evidence>
<organism evidence="20 21">
    <name type="scientific">Fictibacillus aquaticus</name>
    <dbReference type="NCBI Taxonomy" id="2021314"/>
    <lineage>
        <taxon>Bacteria</taxon>
        <taxon>Bacillati</taxon>
        <taxon>Bacillota</taxon>
        <taxon>Bacilli</taxon>
        <taxon>Bacillales</taxon>
        <taxon>Fictibacillaceae</taxon>
        <taxon>Fictibacillus</taxon>
    </lineage>
</organism>
<keyword evidence="10 17" id="KW-1133">Transmembrane helix</keyword>
<dbReference type="PANTHER" id="PTHR32282">
    <property type="entry name" value="BINDING PROTEIN TRANSPEPTIDASE, PUTATIVE-RELATED"/>
    <property type="match status" value="1"/>
</dbReference>
<evidence type="ECO:0000313" key="20">
    <source>
        <dbReference type="EMBL" id="OYD58223.1"/>
    </source>
</evidence>
<evidence type="ECO:0000259" key="19">
    <source>
        <dbReference type="Pfam" id="PF00912"/>
    </source>
</evidence>
<dbReference type="SUPFAM" id="SSF53955">
    <property type="entry name" value="Lysozyme-like"/>
    <property type="match status" value="1"/>
</dbReference>
<keyword evidence="7" id="KW-0378">Hydrolase</keyword>
<dbReference type="GO" id="GO:0071555">
    <property type="term" value="P:cell wall organization"/>
    <property type="evidence" value="ECO:0007669"/>
    <property type="project" value="UniProtKB-KW"/>
</dbReference>
<dbReference type="GO" id="GO:0009252">
    <property type="term" value="P:peptidoglycan biosynthetic process"/>
    <property type="evidence" value="ECO:0007669"/>
    <property type="project" value="UniProtKB-KW"/>
</dbReference>
<keyword evidence="9" id="KW-0573">Peptidoglycan synthesis</keyword>
<evidence type="ECO:0000256" key="12">
    <source>
        <dbReference type="ARBA" id="ARBA00023268"/>
    </source>
</evidence>
<keyword evidence="1" id="KW-1003">Cell membrane</keyword>
<dbReference type="GO" id="GO:0008955">
    <property type="term" value="F:peptidoglycan glycosyltransferase activity"/>
    <property type="evidence" value="ECO:0007669"/>
    <property type="project" value="UniProtKB-EC"/>
</dbReference>
<accession>A0A235FBA7</accession>
<feature type="compositionally biased region" description="Basic and acidic residues" evidence="16">
    <location>
        <begin position="913"/>
        <end position="924"/>
    </location>
</feature>
<dbReference type="InterPro" id="IPR050396">
    <property type="entry name" value="Glycosyltr_51/Transpeptidase"/>
</dbReference>
<evidence type="ECO:0000256" key="17">
    <source>
        <dbReference type="SAM" id="Phobius"/>
    </source>
</evidence>
<dbReference type="Pfam" id="PF00905">
    <property type="entry name" value="Transpeptidase"/>
    <property type="match status" value="1"/>
</dbReference>
<dbReference type="Proteomes" id="UP000215059">
    <property type="component" value="Unassembled WGS sequence"/>
</dbReference>
<keyword evidence="8" id="KW-0133">Cell shape</keyword>
<dbReference type="InterPro" id="IPR013783">
    <property type="entry name" value="Ig-like_fold"/>
</dbReference>
<keyword evidence="3" id="KW-0645">Protease</keyword>
<dbReference type="Gene3D" id="2.60.40.10">
    <property type="entry name" value="Immunoglobulins"/>
    <property type="match status" value="1"/>
</dbReference>
<proteinExistence type="predicted"/>
<keyword evidence="5 20" id="KW-0808">Transferase</keyword>
<dbReference type="GO" id="GO:0008360">
    <property type="term" value="P:regulation of cell shape"/>
    <property type="evidence" value="ECO:0007669"/>
    <property type="project" value="UniProtKB-KW"/>
</dbReference>
<evidence type="ECO:0000256" key="3">
    <source>
        <dbReference type="ARBA" id="ARBA00022670"/>
    </source>
</evidence>
<dbReference type="PANTHER" id="PTHR32282:SF32">
    <property type="entry name" value="PENICILLIN-BINDING PROTEIN 2A"/>
    <property type="match status" value="1"/>
</dbReference>
<feature type="domain" description="Penicillin-binding protein transpeptidase" evidence="18">
    <location>
        <begin position="419"/>
        <end position="662"/>
    </location>
</feature>
<dbReference type="SUPFAM" id="SSF56601">
    <property type="entry name" value="beta-lactamase/transpeptidase-like"/>
    <property type="match status" value="1"/>
</dbReference>
<dbReference type="GO" id="GO:0009002">
    <property type="term" value="F:serine-type D-Ala-D-Ala carboxypeptidase activity"/>
    <property type="evidence" value="ECO:0007669"/>
    <property type="project" value="UniProtKB-EC"/>
</dbReference>
<evidence type="ECO:0000256" key="1">
    <source>
        <dbReference type="ARBA" id="ARBA00022475"/>
    </source>
</evidence>
<dbReference type="EMBL" id="NOII01000002">
    <property type="protein sequence ID" value="OYD58223.1"/>
    <property type="molecule type" value="Genomic_DNA"/>
</dbReference>
<dbReference type="GO" id="GO:0008658">
    <property type="term" value="F:penicillin binding"/>
    <property type="evidence" value="ECO:0007669"/>
    <property type="project" value="InterPro"/>
</dbReference>
<dbReference type="OrthoDB" id="9766909at2"/>
<evidence type="ECO:0000256" key="14">
    <source>
        <dbReference type="ARBA" id="ARBA00034000"/>
    </source>
</evidence>
<gene>
    <name evidence="20" type="ORF">CGZ90_10100</name>
</gene>
<evidence type="ECO:0000259" key="18">
    <source>
        <dbReference type="Pfam" id="PF00905"/>
    </source>
</evidence>
<dbReference type="RefSeq" id="WP_094252364.1">
    <property type="nucleotide sequence ID" value="NZ_JBHLXL010000001.1"/>
</dbReference>
<dbReference type="Pfam" id="PF00912">
    <property type="entry name" value="Transgly"/>
    <property type="match status" value="1"/>
</dbReference>
<evidence type="ECO:0000256" key="15">
    <source>
        <dbReference type="ARBA" id="ARBA00049902"/>
    </source>
</evidence>
<keyword evidence="4" id="KW-0328">Glycosyltransferase</keyword>
<evidence type="ECO:0000256" key="4">
    <source>
        <dbReference type="ARBA" id="ARBA00022676"/>
    </source>
</evidence>
<dbReference type="InterPro" id="IPR001460">
    <property type="entry name" value="PCN-bd_Tpept"/>
</dbReference>
<comment type="catalytic activity">
    <reaction evidence="14">
        <text>Preferential cleavage: (Ac)2-L-Lys-D-Ala-|-D-Ala. Also transpeptidation of peptidyl-alanyl moieties that are N-acyl substituents of D-alanine.</text>
        <dbReference type="EC" id="3.4.16.4"/>
    </reaction>
</comment>
<evidence type="ECO:0000256" key="7">
    <source>
        <dbReference type="ARBA" id="ARBA00022801"/>
    </source>
</evidence>
<comment type="catalytic activity">
    <reaction evidence="15">
        <text>[GlcNAc-(1-&gt;4)-Mur2Ac(oyl-L-Ala-gamma-D-Glu-L-Lys-D-Ala-D-Ala)](n)-di-trans,octa-cis-undecaprenyl diphosphate + beta-D-GlcNAc-(1-&gt;4)-Mur2Ac(oyl-L-Ala-gamma-D-Glu-L-Lys-D-Ala-D-Ala)-di-trans,octa-cis-undecaprenyl diphosphate = [GlcNAc-(1-&gt;4)-Mur2Ac(oyl-L-Ala-gamma-D-Glu-L-Lys-D-Ala-D-Ala)](n+1)-di-trans,octa-cis-undecaprenyl diphosphate + di-trans,octa-cis-undecaprenyl diphosphate + H(+)</text>
        <dbReference type="Rhea" id="RHEA:23708"/>
        <dbReference type="Rhea" id="RHEA-COMP:9602"/>
        <dbReference type="Rhea" id="RHEA-COMP:9603"/>
        <dbReference type="ChEBI" id="CHEBI:15378"/>
        <dbReference type="ChEBI" id="CHEBI:58405"/>
        <dbReference type="ChEBI" id="CHEBI:60033"/>
        <dbReference type="ChEBI" id="CHEBI:78435"/>
        <dbReference type="EC" id="2.4.99.28"/>
    </reaction>
</comment>
<keyword evidence="11 17" id="KW-0472">Membrane</keyword>
<evidence type="ECO:0000313" key="21">
    <source>
        <dbReference type="Proteomes" id="UP000215059"/>
    </source>
</evidence>
<protein>
    <submittedName>
        <fullName evidence="20">Peptidoglycan glycosyltransferase</fullName>
    </submittedName>
</protein>
<dbReference type="Gene3D" id="3.90.1310.40">
    <property type="match status" value="1"/>
</dbReference>
<reference evidence="20 21" key="1">
    <citation type="submission" date="2017-07" db="EMBL/GenBank/DDBJ databases">
        <title>Fictibacillus sp. nov. GDSW-R2A3 Genome sequencing and assembly.</title>
        <authorList>
            <person name="Mayilraj S."/>
        </authorList>
    </citation>
    <scope>NUCLEOTIDE SEQUENCE [LARGE SCALE GENOMIC DNA]</scope>
    <source>
        <strain evidence="20 21">GDSW-R2A3</strain>
    </source>
</reference>
<dbReference type="InterPro" id="IPR036950">
    <property type="entry name" value="PBP_transglycosylase"/>
</dbReference>
<dbReference type="InterPro" id="IPR012338">
    <property type="entry name" value="Beta-lactam/transpept-like"/>
</dbReference>
<feature type="region of interest" description="Disordered" evidence="16">
    <location>
        <begin position="895"/>
        <end position="952"/>
    </location>
</feature>
<name>A0A235FBA7_9BACL</name>
<evidence type="ECO:0000256" key="5">
    <source>
        <dbReference type="ARBA" id="ARBA00022679"/>
    </source>
</evidence>
<evidence type="ECO:0000256" key="13">
    <source>
        <dbReference type="ARBA" id="ARBA00023316"/>
    </source>
</evidence>
<keyword evidence="12" id="KW-0511">Multifunctional enzyme</keyword>
<keyword evidence="2" id="KW-0121">Carboxypeptidase</keyword>
<keyword evidence="6 17" id="KW-0812">Transmembrane</keyword>